<evidence type="ECO:0000313" key="3">
    <source>
        <dbReference type="EMBL" id="CAE8642194.1"/>
    </source>
</evidence>
<feature type="region of interest" description="Disordered" evidence="1">
    <location>
        <begin position="1"/>
        <end position="24"/>
    </location>
</feature>
<dbReference type="AlphaFoldDB" id="A0A813HY92"/>
<evidence type="ECO:0000313" key="4">
    <source>
        <dbReference type="EMBL" id="CAE8642555.1"/>
    </source>
</evidence>
<feature type="transmembrane region" description="Helical" evidence="2">
    <location>
        <begin position="37"/>
        <end position="61"/>
    </location>
</feature>
<evidence type="ECO:0000313" key="5">
    <source>
        <dbReference type="Proteomes" id="UP000626109"/>
    </source>
</evidence>
<evidence type="ECO:0000256" key="1">
    <source>
        <dbReference type="SAM" id="MobiDB-lite"/>
    </source>
</evidence>
<feature type="compositionally biased region" description="Gly residues" evidence="1">
    <location>
        <begin position="13"/>
        <end position="24"/>
    </location>
</feature>
<reference evidence="4" key="1">
    <citation type="submission" date="2021-02" db="EMBL/GenBank/DDBJ databases">
        <authorList>
            <person name="Dougan E. K."/>
            <person name="Rhodes N."/>
            <person name="Thang M."/>
            <person name="Chan C."/>
        </authorList>
    </citation>
    <scope>NUCLEOTIDE SEQUENCE</scope>
</reference>
<dbReference type="Proteomes" id="UP000654075">
    <property type="component" value="Unassembled WGS sequence"/>
</dbReference>
<organism evidence="4 5">
    <name type="scientific">Polarella glacialis</name>
    <name type="common">Dinoflagellate</name>
    <dbReference type="NCBI Taxonomy" id="89957"/>
    <lineage>
        <taxon>Eukaryota</taxon>
        <taxon>Sar</taxon>
        <taxon>Alveolata</taxon>
        <taxon>Dinophyceae</taxon>
        <taxon>Suessiales</taxon>
        <taxon>Suessiaceae</taxon>
        <taxon>Polarella</taxon>
    </lineage>
</organism>
<protein>
    <submittedName>
        <fullName evidence="4">Uncharacterized protein</fullName>
    </submittedName>
</protein>
<dbReference type="Proteomes" id="UP000626109">
    <property type="component" value="Unassembled WGS sequence"/>
</dbReference>
<sequence length="109" mass="11834">MPTARKTDQDGPIKGGGKGMGKGGSQSAEVLLLMFRYLSYVSMALPALVVSLFAWPVCHVMSEIRTWPRRNAFSAWSGTRCGGGLPLLVATPCECARFQSRFFAVLPHT</sequence>
<keyword evidence="2" id="KW-1133">Transmembrane helix</keyword>
<evidence type="ECO:0000256" key="2">
    <source>
        <dbReference type="SAM" id="Phobius"/>
    </source>
</evidence>
<name>A0A813HY92_POLGL</name>
<dbReference type="EMBL" id="CAJNNW010002002">
    <property type="protein sequence ID" value="CAE8642555.1"/>
    <property type="molecule type" value="Genomic_DNA"/>
</dbReference>
<gene>
    <name evidence="3" type="ORF">PGLA1383_LOCUS56718</name>
    <name evidence="4" type="ORF">PGLA2088_LOCUS2457</name>
</gene>
<keyword evidence="2" id="KW-0472">Membrane</keyword>
<dbReference type="EMBL" id="CAJNNV010033130">
    <property type="protein sequence ID" value="CAE8642194.1"/>
    <property type="molecule type" value="Genomic_DNA"/>
</dbReference>
<keyword evidence="6" id="KW-1185">Reference proteome</keyword>
<proteinExistence type="predicted"/>
<keyword evidence="2" id="KW-0812">Transmembrane</keyword>
<feature type="compositionally biased region" description="Basic and acidic residues" evidence="1">
    <location>
        <begin position="1"/>
        <end position="11"/>
    </location>
</feature>
<accession>A0A813HY92</accession>
<evidence type="ECO:0000313" key="6">
    <source>
        <dbReference type="Proteomes" id="UP000654075"/>
    </source>
</evidence>
<comment type="caution">
    <text evidence="4">The sequence shown here is derived from an EMBL/GenBank/DDBJ whole genome shotgun (WGS) entry which is preliminary data.</text>
</comment>